<dbReference type="EMBL" id="PKPP01003096">
    <property type="protein sequence ID" value="PWA71356.1"/>
    <property type="molecule type" value="Genomic_DNA"/>
</dbReference>
<keyword evidence="3" id="KW-1185">Reference proteome</keyword>
<dbReference type="AlphaFoldDB" id="A0A2U1NCZ4"/>
<dbReference type="Gene3D" id="1.25.40.20">
    <property type="entry name" value="Ankyrin repeat-containing domain"/>
    <property type="match status" value="1"/>
</dbReference>
<protein>
    <submittedName>
        <fullName evidence="2">Ankyrin repeat-containing domain, PGG domain, Gag-polypeptide of LTR copia-type</fullName>
    </submittedName>
</protein>
<reference evidence="2 3" key="1">
    <citation type="journal article" date="2018" name="Mol. Plant">
        <title>The genome of Artemisia annua provides insight into the evolution of Asteraceae family and artemisinin biosynthesis.</title>
        <authorList>
            <person name="Shen Q."/>
            <person name="Zhang L."/>
            <person name="Liao Z."/>
            <person name="Wang S."/>
            <person name="Yan T."/>
            <person name="Shi P."/>
            <person name="Liu M."/>
            <person name="Fu X."/>
            <person name="Pan Q."/>
            <person name="Wang Y."/>
            <person name="Lv Z."/>
            <person name="Lu X."/>
            <person name="Zhang F."/>
            <person name="Jiang W."/>
            <person name="Ma Y."/>
            <person name="Chen M."/>
            <person name="Hao X."/>
            <person name="Li L."/>
            <person name="Tang Y."/>
            <person name="Lv G."/>
            <person name="Zhou Y."/>
            <person name="Sun X."/>
            <person name="Brodelius P.E."/>
            <person name="Rose J.K.C."/>
            <person name="Tang K."/>
        </authorList>
    </citation>
    <scope>NUCLEOTIDE SEQUENCE [LARGE SCALE GENOMIC DNA]</scope>
    <source>
        <strain evidence="3">cv. Huhao1</strain>
        <tissue evidence="2">Leaf</tissue>
    </source>
</reference>
<evidence type="ECO:0000313" key="2">
    <source>
        <dbReference type="EMBL" id="PWA71356.1"/>
    </source>
</evidence>
<name>A0A2U1NCZ4_ARTAN</name>
<dbReference type="PANTHER" id="PTHR47303:SF1">
    <property type="entry name" value="NF-KAPPA-B INHIBITOR BETA"/>
    <property type="match status" value="1"/>
</dbReference>
<feature type="compositionally biased region" description="Basic and acidic residues" evidence="1">
    <location>
        <begin position="173"/>
        <end position="190"/>
    </location>
</feature>
<organism evidence="2 3">
    <name type="scientific">Artemisia annua</name>
    <name type="common">Sweet wormwood</name>
    <dbReference type="NCBI Taxonomy" id="35608"/>
    <lineage>
        <taxon>Eukaryota</taxon>
        <taxon>Viridiplantae</taxon>
        <taxon>Streptophyta</taxon>
        <taxon>Embryophyta</taxon>
        <taxon>Tracheophyta</taxon>
        <taxon>Spermatophyta</taxon>
        <taxon>Magnoliopsida</taxon>
        <taxon>eudicotyledons</taxon>
        <taxon>Gunneridae</taxon>
        <taxon>Pentapetalae</taxon>
        <taxon>asterids</taxon>
        <taxon>campanulids</taxon>
        <taxon>Asterales</taxon>
        <taxon>Asteraceae</taxon>
        <taxon>Asteroideae</taxon>
        <taxon>Anthemideae</taxon>
        <taxon>Artemisiinae</taxon>
        <taxon>Artemisia</taxon>
    </lineage>
</organism>
<feature type="region of interest" description="Disordered" evidence="1">
    <location>
        <begin position="171"/>
        <end position="190"/>
    </location>
</feature>
<gene>
    <name evidence="2" type="ORF">CTI12_AA132390</name>
</gene>
<dbReference type="SUPFAM" id="SSF48403">
    <property type="entry name" value="Ankyrin repeat"/>
    <property type="match status" value="1"/>
</dbReference>
<sequence length="392" mass="43730">MAGTLNSLHASERVQDLEYLYASIVNLSNFVSVKLSSDRNYHLWKTQMLCLMKSHNMAGIVDDAYVRPRTSSKEIMDQYDSLLKGWIFGSASENVLGAVVDLPSAKDVWDQLKSFYDVTVSNQQVYSALTKSGGEIEAEAETNTETKDVDVISSQTGTNVGDALAIAVVSTETKTEGSDPDNRTETKKSLREATMKGDWTGADSILKQDKDLVRVAISSDGSTILHIAVGIAELLLTKKKECLRIKDRKGKEPLHKAYENMHLDTIGYLLKVIEDDRKSEDSVHPHPGDEMGVDLLVNVISARQYNLASELIKKFPKFASKNDDVLMAIAKTFPIGDHGDTYSVSWKLLWKAICHIVKELMSLQFLRSFLMEEWNGPSSLILMGKHDFRLAY</sequence>
<dbReference type="PANTHER" id="PTHR47303">
    <property type="match status" value="1"/>
</dbReference>
<comment type="caution">
    <text evidence="2">The sequence shown here is derived from an EMBL/GenBank/DDBJ whole genome shotgun (WGS) entry which is preliminary data.</text>
</comment>
<evidence type="ECO:0000313" key="3">
    <source>
        <dbReference type="Proteomes" id="UP000245207"/>
    </source>
</evidence>
<evidence type="ECO:0000256" key="1">
    <source>
        <dbReference type="SAM" id="MobiDB-lite"/>
    </source>
</evidence>
<dbReference type="InterPro" id="IPR036770">
    <property type="entry name" value="Ankyrin_rpt-contain_sf"/>
</dbReference>
<proteinExistence type="predicted"/>
<dbReference type="Proteomes" id="UP000245207">
    <property type="component" value="Unassembled WGS sequence"/>
</dbReference>
<accession>A0A2U1NCZ4</accession>